<evidence type="ECO:0000313" key="15">
    <source>
        <dbReference type="EMBL" id="MBB3772367.1"/>
    </source>
</evidence>
<evidence type="ECO:0000256" key="12">
    <source>
        <dbReference type="SAM" id="MobiDB-lite"/>
    </source>
</evidence>
<gene>
    <name evidence="15" type="ORF">FHS55_002979</name>
</gene>
<feature type="domain" description="Serine dehydratase-like alpha subunit" evidence="13">
    <location>
        <begin position="225"/>
        <end position="487"/>
    </location>
</feature>
<keyword evidence="6" id="KW-0004">4Fe-4S</keyword>
<accession>A0A839ZCD5</accession>
<dbReference type="InterPro" id="IPR005131">
    <property type="entry name" value="Ser_deHydtase_bsu"/>
</dbReference>
<dbReference type="InterPro" id="IPR051318">
    <property type="entry name" value="Fe-S_L-Ser"/>
</dbReference>
<comment type="cofactor">
    <cofactor evidence="1">
        <name>[4Fe-4S] cluster</name>
        <dbReference type="ChEBI" id="CHEBI:49883"/>
    </cofactor>
</comment>
<evidence type="ECO:0000256" key="4">
    <source>
        <dbReference type="ARBA" id="ARBA00012093"/>
    </source>
</evidence>
<dbReference type="GO" id="GO:0051539">
    <property type="term" value="F:4 iron, 4 sulfur cluster binding"/>
    <property type="evidence" value="ECO:0007669"/>
    <property type="project" value="UniProtKB-KW"/>
</dbReference>
<dbReference type="AlphaFoldDB" id="A0A839ZCD5"/>
<dbReference type="FunFam" id="3.30.1330.90:FF:000001">
    <property type="entry name" value="L-serine ammonia-lyase 1"/>
    <property type="match status" value="1"/>
</dbReference>
<evidence type="ECO:0000256" key="11">
    <source>
        <dbReference type="ARBA" id="ARBA00049406"/>
    </source>
</evidence>
<comment type="catalytic activity">
    <reaction evidence="11">
        <text>L-serine = pyruvate + NH4(+)</text>
        <dbReference type="Rhea" id="RHEA:19169"/>
        <dbReference type="ChEBI" id="CHEBI:15361"/>
        <dbReference type="ChEBI" id="CHEBI:28938"/>
        <dbReference type="ChEBI" id="CHEBI:33384"/>
        <dbReference type="EC" id="4.3.1.17"/>
    </reaction>
</comment>
<dbReference type="InterPro" id="IPR029009">
    <property type="entry name" value="ASB_dom_sf"/>
</dbReference>
<keyword evidence="7" id="KW-0479">Metal-binding</keyword>
<evidence type="ECO:0000256" key="1">
    <source>
        <dbReference type="ARBA" id="ARBA00001966"/>
    </source>
</evidence>
<dbReference type="PANTHER" id="PTHR30182">
    <property type="entry name" value="L-SERINE DEHYDRATASE"/>
    <property type="match status" value="1"/>
</dbReference>
<comment type="pathway">
    <text evidence="2">Carbohydrate biosynthesis; gluconeogenesis.</text>
</comment>
<evidence type="ECO:0000259" key="14">
    <source>
        <dbReference type="Pfam" id="PF03315"/>
    </source>
</evidence>
<dbReference type="Gene3D" id="3.30.1330.90">
    <property type="entry name" value="D-3-phosphoglycerate dehydrogenase, domain 3"/>
    <property type="match status" value="1"/>
</dbReference>
<dbReference type="Pfam" id="PF03315">
    <property type="entry name" value="SDH_beta"/>
    <property type="match status" value="1"/>
</dbReference>
<proteinExistence type="inferred from homology"/>
<dbReference type="GO" id="GO:0003941">
    <property type="term" value="F:L-serine ammonia-lyase activity"/>
    <property type="evidence" value="ECO:0007669"/>
    <property type="project" value="UniProtKB-EC"/>
</dbReference>
<dbReference type="Proteomes" id="UP000533469">
    <property type="component" value="Unassembled WGS sequence"/>
</dbReference>
<reference evidence="15 16" key="1">
    <citation type="submission" date="2020-08" db="EMBL/GenBank/DDBJ databases">
        <title>Genomic Encyclopedia of Type Strains, Phase IV (KMG-IV): sequencing the most valuable type-strain genomes for metagenomic binning, comparative biology and taxonomic classification.</title>
        <authorList>
            <person name="Goeker M."/>
        </authorList>
    </citation>
    <scope>NUCLEOTIDE SEQUENCE [LARGE SCALE GENOMIC DNA]</scope>
    <source>
        <strain evidence="15 16">DSM 5895</strain>
    </source>
</reference>
<evidence type="ECO:0000256" key="5">
    <source>
        <dbReference type="ARBA" id="ARBA00022432"/>
    </source>
</evidence>
<evidence type="ECO:0000256" key="10">
    <source>
        <dbReference type="ARBA" id="ARBA00023239"/>
    </source>
</evidence>
<feature type="compositionally biased region" description="Polar residues" evidence="12">
    <location>
        <begin position="13"/>
        <end position="22"/>
    </location>
</feature>
<dbReference type="EMBL" id="JACICD010000005">
    <property type="protein sequence ID" value="MBB3772367.1"/>
    <property type="molecule type" value="Genomic_DNA"/>
</dbReference>
<evidence type="ECO:0000256" key="8">
    <source>
        <dbReference type="ARBA" id="ARBA00023004"/>
    </source>
</evidence>
<name>A0A839ZCD5_9HYPH</name>
<dbReference type="EC" id="4.3.1.17" evidence="4"/>
<evidence type="ECO:0000256" key="2">
    <source>
        <dbReference type="ARBA" id="ARBA00004742"/>
    </source>
</evidence>
<dbReference type="InterPro" id="IPR005130">
    <property type="entry name" value="Ser_deHydtase-like_asu"/>
</dbReference>
<evidence type="ECO:0000313" key="16">
    <source>
        <dbReference type="Proteomes" id="UP000533469"/>
    </source>
</evidence>
<evidence type="ECO:0000256" key="6">
    <source>
        <dbReference type="ARBA" id="ARBA00022485"/>
    </source>
</evidence>
<dbReference type="SUPFAM" id="SSF143548">
    <property type="entry name" value="Serine metabolism enzymes domain"/>
    <property type="match status" value="1"/>
</dbReference>
<comment type="caution">
    <text evidence="15">The sequence shown here is derived from an EMBL/GenBank/DDBJ whole genome shotgun (WGS) entry which is preliminary data.</text>
</comment>
<sequence length="493" mass="51534">MDTYPPGSGANKKPNNNKNYFQRTDPALSPVPDEGTVAPMISAFELFKIGIGPSSSHTVGPMVAAASFIDRLDAAGALTITARVETTLYGSLAWTGRGHGTDKAVILGLAGERPRTVDPDRADALAAEVASQQRLALAGRHTVRFESERDMLFDGVSPTPRHPNTLAFRALDAGGNVLAEERWCSIGGGFVVPEDEVGRPLGADDVALPHPFRNARDLLVMANKAGLTIAELVFANEVARRPTEEVMGHLDGIVDAMMACVDRGIATSGELPGGLKVRRRAKAIHDTLISRNARTPHEVMDWVSLYAIAVNEENAAGGRVVTAPTNGAAGVVPATLRYYLDHCSTASRSGMHAFLLTATAIGALFKMNASISGAEVGCQGEVGVACSMAAAGLAAALGGSNEQIENAAEIGMEHHLGMTCDPIGGLVQVPCIERNAFGAISAVNAASLALHGDGTHIVSLDKVIATMRETGRDMASKYKETSLGGLAVNLPEC</sequence>
<dbReference type="GO" id="GO:0046872">
    <property type="term" value="F:metal ion binding"/>
    <property type="evidence" value="ECO:0007669"/>
    <property type="project" value="UniProtKB-KW"/>
</dbReference>
<protein>
    <recommendedName>
        <fullName evidence="4">L-serine ammonia-lyase</fullName>
        <ecNumber evidence="4">4.3.1.17</ecNumber>
    </recommendedName>
</protein>
<evidence type="ECO:0000256" key="9">
    <source>
        <dbReference type="ARBA" id="ARBA00023014"/>
    </source>
</evidence>
<dbReference type="Pfam" id="PF03313">
    <property type="entry name" value="SDH_alpha"/>
    <property type="match status" value="1"/>
</dbReference>
<keyword evidence="5" id="KW-0312">Gluconeogenesis</keyword>
<keyword evidence="16" id="KW-1185">Reference proteome</keyword>
<feature type="domain" description="Serine dehydratase beta chain" evidence="14">
    <location>
        <begin position="42"/>
        <end position="195"/>
    </location>
</feature>
<dbReference type="GO" id="GO:0006094">
    <property type="term" value="P:gluconeogenesis"/>
    <property type="evidence" value="ECO:0007669"/>
    <property type="project" value="UniProtKB-KW"/>
</dbReference>
<keyword evidence="8" id="KW-0408">Iron</keyword>
<evidence type="ECO:0000259" key="13">
    <source>
        <dbReference type="Pfam" id="PF03313"/>
    </source>
</evidence>
<organism evidence="15 16">
    <name type="scientific">Ancylobacter tetraedralis</name>
    <dbReference type="NCBI Taxonomy" id="217068"/>
    <lineage>
        <taxon>Bacteria</taxon>
        <taxon>Pseudomonadati</taxon>
        <taxon>Pseudomonadota</taxon>
        <taxon>Alphaproteobacteria</taxon>
        <taxon>Hyphomicrobiales</taxon>
        <taxon>Xanthobacteraceae</taxon>
        <taxon>Ancylobacter</taxon>
    </lineage>
</organism>
<keyword evidence="10 15" id="KW-0456">Lyase</keyword>
<feature type="region of interest" description="Disordered" evidence="12">
    <location>
        <begin position="1"/>
        <end position="33"/>
    </location>
</feature>
<dbReference type="PANTHER" id="PTHR30182:SF1">
    <property type="entry name" value="L-SERINE DEHYDRATASE 1"/>
    <property type="match status" value="1"/>
</dbReference>
<keyword evidence="9" id="KW-0411">Iron-sulfur</keyword>
<dbReference type="GO" id="GO:0009063">
    <property type="term" value="P:amino acid catabolic process"/>
    <property type="evidence" value="ECO:0007669"/>
    <property type="project" value="UniProtKB-ARBA"/>
</dbReference>
<dbReference type="InterPro" id="IPR004644">
    <property type="entry name" value="Fe-S_L-Ser_mono"/>
</dbReference>
<dbReference type="NCBIfam" id="TIGR00720">
    <property type="entry name" value="sda_mono"/>
    <property type="match status" value="1"/>
</dbReference>
<evidence type="ECO:0000256" key="7">
    <source>
        <dbReference type="ARBA" id="ARBA00022723"/>
    </source>
</evidence>
<evidence type="ECO:0000256" key="3">
    <source>
        <dbReference type="ARBA" id="ARBA00008636"/>
    </source>
</evidence>
<comment type="similarity">
    <text evidence="3">Belongs to the iron-sulfur dependent L-serine dehydratase family.</text>
</comment>